<dbReference type="EMBL" id="CAXAMM010011113">
    <property type="protein sequence ID" value="CAK9025259.1"/>
    <property type="molecule type" value="Genomic_DNA"/>
</dbReference>
<feature type="coiled-coil region" evidence="1">
    <location>
        <begin position="627"/>
        <end position="665"/>
    </location>
</feature>
<evidence type="ECO:0000256" key="1">
    <source>
        <dbReference type="SAM" id="Coils"/>
    </source>
</evidence>
<feature type="compositionally biased region" description="Basic residues" evidence="2">
    <location>
        <begin position="744"/>
        <end position="753"/>
    </location>
</feature>
<feature type="region of interest" description="Disordered" evidence="2">
    <location>
        <begin position="727"/>
        <end position="759"/>
    </location>
</feature>
<dbReference type="InterPro" id="IPR027417">
    <property type="entry name" value="P-loop_NTPase"/>
</dbReference>
<feature type="domain" description="Dynein heavy chain AAA lid" evidence="7">
    <location>
        <begin position="1654"/>
        <end position="1793"/>
    </location>
</feature>
<name>A0ABP0KEL2_9DINO</name>
<dbReference type="InterPro" id="IPR024317">
    <property type="entry name" value="Dynein_heavy_chain_D4_dom"/>
</dbReference>
<dbReference type="Gene3D" id="6.10.140.1060">
    <property type="match status" value="1"/>
</dbReference>
<feature type="domain" description="Dynein heavy chain AAA module D4" evidence="5">
    <location>
        <begin position="276"/>
        <end position="381"/>
    </location>
</feature>
<feature type="domain" description="Dynein heavy chain region D6 P-loop" evidence="3">
    <location>
        <begin position="1504"/>
        <end position="1617"/>
    </location>
</feature>
<gene>
    <name evidence="9" type="ORF">SCF082_LOCUS17002</name>
</gene>
<keyword evidence="10" id="KW-1185">Reference proteome</keyword>
<dbReference type="SUPFAM" id="SSF52540">
    <property type="entry name" value="P-loop containing nucleoside triphosphate hydrolases"/>
    <property type="match status" value="1"/>
</dbReference>
<dbReference type="Gene3D" id="1.20.920.20">
    <property type="match status" value="3"/>
</dbReference>
<keyword evidence="1" id="KW-0175">Coiled coil</keyword>
<organism evidence="9 10">
    <name type="scientific">Durusdinium trenchii</name>
    <dbReference type="NCBI Taxonomy" id="1381693"/>
    <lineage>
        <taxon>Eukaryota</taxon>
        <taxon>Sar</taxon>
        <taxon>Alveolata</taxon>
        <taxon>Dinophyceae</taxon>
        <taxon>Suessiales</taxon>
        <taxon>Symbiodiniaceae</taxon>
        <taxon>Durusdinium</taxon>
    </lineage>
</organism>
<dbReference type="InterPro" id="IPR035706">
    <property type="entry name" value="AAA_9"/>
</dbReference>
<sequence length="2095" mass="234969">MLRAIRQDITVQHLDADFMEEVCEISCLRALANGDWPVFASCATTLKNRPCAEELSWLLLLGSSPLTRSLALKQRGAFPESAVASAKGRLATPVARFVKSVLSDINAGMWWRVLQRKPPTVTSEQAFELVIRPMASAQVLCAGSKAFMKVKQETLVRMGARLPDGVQVVDGLVDGKQVLRSSLSGSFGRAGAVLQLAGLAGRRVGVSDVIRARRRTGAVKLVFNHNDRLGQQAQWGASDAFTLEVEEFERTCDKRLEYVHDRDGLDDTRSGLFSGKNLHLILALSPIGEAFRRRVRMFPAIVNCCTIDWFMEWPQEALRSVATHFLQKVDLSEDVFSGVVEICVQMQESVFGLTDRFRREVQRHYYVTPTSYLELINSFKDVLASKRDEVSSAKRRYDDGLEKVISTEEQVKTMSIQLEELRPVLKQTSAETAELMTVIEHKQEEASATQAMVAKEEEAASQQATRDREFSDQTHEVRWDAEAARTMKEECQADLDKALPALNAALDALKSLKKSDPPEEEFFLGFDVKPKKVTAEDGRTKIDDYWEPSKKSLWGDSKMLDRLLGYDKDHIPVEVIEKLKPLEEDPEFDPEVIRKASTAAMGICKWVRAMIVYDGVAKVVGPKKEALAGAEQELAKVMSILAEKKAELKDNVAQLLADFESARKKKDDLAVQASLPRVDDCSKRLVRAEKLISGLGGGAVWGCCSAMQHEGSNDLASAVRNAASEMSAYSSSRPSRSSSEACLSKRHKRRSRRQVQEEGFTLEQQQKAVQDAAFERYIESLRKDARKAVTEARVWQETVKGGMDEEQTERQHKRNLCQKNQAQLLSQIENNKARRAESRREFIEAASSHSFPLFTETFISLPEVEEYERKRKEHWRKELDNQMATNQILHNLELKKHHDMAIASYKENVERTTKARRDERDRLAYQGRELVASWERDIRLKDLKRAMEVGKDVVKEIDSPSLNVLIGSGIIAYLGTFTGRYRVDTVRSWVQLMKDNQLPSAQEFSLRSVLGDEVQIRQWVIDKLPNDQVSVENAIIIQRPVFAPRPMASSYVFAPSSLRSFDARVTTPPFRAWPRGAIAYGKPCLLENMMIRLGDSQCEYNKDFRFYITTKLPNPHYSPEVCVQVTLLNFMATPDGLQDQMLGILVAKEEPEVERKRQNLIVESAQSKAQLKEIEDRILQLLSESKGNILDDEELINTLATSKTASLRIEERVAEQEKTQAQVQETRATYVQSSAELSSPLGVGPGASALFFVVADLCNALALSTDGTTESYRVTETRRVERPVERPGCTVVVSNTKVEPMYQYSLEWFYTIYEAAIAAAEKFERNIQKRLSALQSKFLELLFEQTCHSLFEKDKLMFSLLLAFKSMEVDDDINLEEKRLLLMALGGGTAHTPKPPAEWLTEKMWSRICVLDKLGKGPWHKFANNFKDNVDRWKQVFDSDNPLAEHWPGKEQMSSLQRALVLLAVRTDCTIAGLQEVIAANLGKSFLEPPGFNLEKAFQTAASPTKPLIFVLSSGADPMVEVIRLAQKLSMNEHYITVSLGQGQGPKASQAINDGAEQGLWVILQNCHLASSWMPTLEVMVEGLSLSPDKACCGAAKTAMPSPDFPISVLQNGMKMTIEPPKGLKSNLLRAFNSIDPDWFAEGCTKSTECKQTFRKMLFGLCFFHALIQERCTYGPLGWNIPYQFSEPDRQICMMQLRMFLEENETVPYSALRYTAAEANYGGRVTDVHDRRCINFLLSDFYCPEILKDDYKFSPSGVYYAPSYGTTLEPYLEYIRNLPINQMPEAFGLHANANLVAAISETLRLLGTAASLQPKTGGGGGGASQDEIITEAASKYLEDVKPPFDTEAANVNYPVDYNESMNTVLNQELLRFNRLIIKVRSTLTDVRKAVKGLVVMSPELEEVADGILTDKTPSARLRVAQVAVDGGGAPPPRRTTAFRSPISGFYFTQSFLTGQLQNYARKQKLPIDTLIWNFTVLKALVEHSKPATGCLAYGIFMDGARWDDTEGVIAESLPKVLFSAVPTVHLTPCEATKDPTDRKAVYPSPLYKTSGRKGTLTTTGHSTNFVMTLMLPITKMHTEKYWTKRGVACLLQLDD</sequence>
<dbReference type="Pfam" id="PF03028">
    <property type="entry name" value="Dynein_heavy"/>
    <property type="match status" value="1"/>
</dbReference>
<evidence type="ECO:0000259" key="8">
    <source>
        <dbReference type="Pfam" id="PF18199"/>
    </source>
</evidence>
<dbReference type="InterPro" id="IPR026983">
    <property type="entry name" value="DHC"/>
</dbReference>
<dbReference type="InterPro" id="IPR042219">
    <property type="entry name" value="AAA_lid_11_sf"/>
</dbReference>
<dbReference type="Gene3D" id="3.10.490.20">
    <property type="match status" value="1"/>
</dbReference>
<dbReference type="PANTHER" id="PTHR22878">
    <property type="entry name" value="DYNEIN HEAVY CHAIN 6, AXONEMAL-LIKE-RELATED"/>
    <property type="match status" value="1"/>
</dbReference>
<dbReference type="InterPro" id="IPR024743">
    <property type="entry name" value="Dynein_HC_stalk"/>
</dbReference>
<accession>A0ABP0KEL2</accession>
<dbReference type="Gene3D" id="1.20.1270.280">
    <property type="match status" value="1"/>
</dbReference>
<dbReference type="PANTHER" id="PTHR22878:SF68">
    <property type="entry name" value="DYNEIN HEAVY CHAIN 6, AXONEMAL-LIKE"/>
    <property type="match status" value="1"/>
</dbReference>
<evidence type="ECO:0000313" key="9">
    <source>
        <dbReference type="EMBL" id="CAK9025259.1"/>
    </source>
</evidence>
<feature type="compositionally biased region" description="Low complexity" evidence="2">
    <location>
        <begin position="727"/>
        <end position="741"/>
    </location>
</feature>
<evidence type="ECO:0000259" key="4">
    <source>
        <dbReference type="Pfam" id="PF12777"/>
    </source>
</evidence>
<reference evidence="9 10" key="1">
    <citation type="submission" date="2024-02" db="EMBL/GenBank/DDBJ databases">
        <authorList>
            <person name="Chen Y."/>
            <person name="Shah S."/>
            <person name="Dougan E. K."/>
            <person name="Thang M."/>
            <person name="Chan C."/>
        </authorList>
    </citation>
    <scope>NUCLEOTIDE SEQUENCE [LARGE SCALE GENOMIC DNA]</scope>
</reference>
<evidence type="ECO:0000259" key="3">
    <source>
        <dbReference type="Pfam" id="PF03028"/>
    </source>
</evidence>
<protein>
    <submittedName>
        <fullName evidence="9">Dynein axonemal heavy chain 7 (Axonemal beta dynein heavy chain 7) (Axonemal dynein heavy chain b) (Ciliary dynein heavy chain 7) (Dynein-like protein 7)</fullName>
    </submittedName>
</protein>
<feature type="domain" description="Dynein heavy chain coiled coil stalk" evidence="4">
    <location>
        <begin position="396"/>
        <end position="696"/>
    </location>
</feature>
<feature type="coiled-coil region" evidence="1">
    <location>
        <begin position="1157"/>
        <end position="1184"/>
    </location>
</feature>
<dbReference type="Pfam" id="PF12777">
    <property type="entry name" value="MT"/>
    <property type="match status" value="1"/>
</dbReference>
<dbReference type="Gene3D" id="1.10.8.1220">
    <property type="match status" value="1"/>
</dbReference>
<dbReference type="InterPro" id="IPR041658">
    <property type="entry name" value="AAA_lid_11"/>
</dbReference>
<evidence type="ECO:0000259" key="6">
    <source>
        <dbReference type="Pfam" id="PF12781"/>
    </source>
</evidence>
<dbReference type="Gene3D" id="1.10.8.720">
    <property type="entry name" value="Region D6 of dynein motor"/>
    <property type="match status" value="1"/>
</dbReference>
<dbReference type="InterPro" id="IPR004273">
    <property type="entry name" value="Dynein_heavy_D6_P-loop"/>
</dbReference>
<dbReference type="Pfam" id="PF18198">
    <property type="entry name" value="AAA_lid_11"/>
    <property type="match status" value="1"/>
</dbReference>
<dbReference type="Pfam" id="PF12780">
    <property type="entry name" value="AAA_8"/>
    <property type="match status" value="1"/>
</dbReference>
<evidence type="ECO:0000256" key="2">
    <source>
        <dbReference type="SAM" id="MobiDB-lite"/>
    </source>
</evidence>
<dbReference type="Gene3D" id="3.40.50.300">
    <property type="entry name" value="P-loop containing nucleotide triphosphate hydrolases"/>
    <property type="match status" value="3"/>
</dbReference>
<evidence type="ECO:0000259" key="7">
    <source>
        <dbReference type="Pfam" id="PF18198"/>
    </source>
</evidence>
<feature type="domain" description="Dynein heavy chain C-terminal" evidence="8">
    <location>
        <begin position="1942"/>
        <end position="2091"/>
    </location>
</feature>
<evidence type="ECO:0000313" key="10">
    <source>
        <dbReference type="Proteomes" id="UP001642464"/>
    </source>
</evidence>
<feature type="domain" description="Dynein heavy chain ATP-binding dynein motor region" evidence="6">
    <location>
        <begin position="1088"/>
        <end position="1208"/>
    </location>
</feature>
<dbReference type="Pfam" id="PF18199">
    <property type="entry name" value="Dynein_C"/>
    <property type="match status" value="2"/>
</dbReference>
<dbReference type="Proteomes" id="UP001642464">
    <property type="component" value="Unassembled WGS sequence"/>
</dbReference>
<dbReference type="Pfam" id="PF12781">
    <property type="entry name" value="AAA_9"/>
    <property type="match status" value="1"/>
</dbReference>
<dbReference type="InterPro" id="IPR041228">
    <property type="entry name" value="Dynein_C"/>
</dbReference>
<comment type="caution">
    <text evidence="9">The sequence shown here is derived from an EMBL/GenBank/DDBJ whole genome shotgun (WGS) entry which is preliminary data.</text>
</comment>
<evidence type="ECO:0000259" key="5">
    <source>
        <dbReference type="Pfam" id="PF12780"/>
    </source>
</evidence>
<dbReference type="InterPro" id="IPR043160">
    <property type="entry name" value="Dynein_C_barrel"/>
</dbReference>
<proteinExistence type="predicted"/>
<feature type="domain" description="Dynein heavy chain C-terminal" evidence="8">
    <location>
        <begin position="1800"/>
        <end position="1915"/>
    </location>
</feature>